<name>A0AB73ZDC1_PHOVU</name>
<sequence>MKECFINIEVTRSVLSEDRTENSTFMTSLDIIQEVMNVPMCALTSLLRSNGYDSIDDTSSFCIDEKKLEIFALAYERKIRSYFLGSLRNISELNQKELSSFEKFVELFKNKELKGKPSKWSDIDTEHLRKAFIEKVRNKTPLRLGYDLTNLCNRIIEKLEPRHTSYIDFDRLLLQIASSKTIYEGHCDHNALLEDKVLDDVVHSYYYVARSTYVKKECHVCSLIRNIYKAARYHIFSSDTDEESILISSFFAF</sequence>
<accession>A0AB73ZDC1</accession>
<organism evidence="1 2">
    <name type="scientific">Phocaeicola vulgatus</name>
    <name type="common">Bacteroides vulgatus</name>
    <dbReference type="NCBI Taxonomy" id="821"/>
    <lineage>
        <taxon>Bacteria</taxon>
        <taxon>Pseudomonadati</taxon>
        <taxon>Bacteroidota</taxon>
        <taxon>Bacteroidia</taxon>
        <taxon>Bacteroidales</taxon>
        <taxon>Bacteroidaceae</taxon>
        <taxon>Phocaeicola</taxon>
    </lineage>
</organism>
<protein>
    <submittedName>
        <fullName evidence="1">Uncharacterized protein</fullName>
    </submittedName>
</protein>
<evidence type="ECO:0000313" key="1">
    <source>
        <dbReference type="EMBL" id="RHK88524.1"/>
    </source>
</evidence>
<dbReference type="Proteomes" id="UP000286392">
    <property type="component" value="Unassembled WGS sequence"/>
</dbReference>
<reference evidence="1 2" key="1">
    <citation type="submission" date="2018-08" db="EMBL/GenBank/DDBJ databases">
        <title>A genome reference for cultivated species of the human gut microbiota.</title>
        <authorList>
            <person name="Zou Y."/>
            <person name="Xue W."/>
            <person name="Luo G."/>
        </authorList>
    </citation>
    <scope>NUCLEOTIDE SEQUENCE [LARGE SCALE GENOMIC DNA]</scope>
    <source>
        <strain evidence="1 2">AF39-8AT</strain>
    </source>
</reference>
<evidence type="ECO:0000313" key="2">
    <source>
        <dbReference type="Proteomes" id="UP000286392"/>
    </source>
</evidence>
<gene>
    <name evidence="1" type="ORF">DW043_08075</name>
</gene>
<dbReference type="AlphaFoldDB" id="A0AB73ZDC1"/>
<proteinExistence type="predicted"/>
<dbReference type="EMBL" id="QROB01000009">
    <property type="protein sequence ID" value="RHK88524.1"/>
    <property type="molecule type" value="Genomic_DNA"/>
</dbReference>
<comment type="caution">
    <text evidence="1">The sequence shown here is derived from an EMBL/GenBank/DDBJ whole genome shotgun (WGS) entry which is preliminary data.</text>
</comment>